<proteinExistence type="predicted"/>
<protein>
    <submittedName>
        <fullName evidence="1">Uncharacterized protein</fullName>
    </submittedName>
</protein>
<organism evidence="1">
    <name type="scientific">Cacopsylla melanoneura</name>
    <dbReference type="NCBI Taxonomy" id="428564"/>
    <lineage>
        <taxon>Eukaryota</taxon>
        <taxon>Metazoa</taxon>
        <taxon>Ecdysozoa</taxon>
        <taxon>Arthropoda</taxon>
        <taxon>Hexapoda</taxon>
        <taxon>Insecta</taxon>
        <taxon>Pterygota</taxon>
        <taxon>Neoptera</taxon>
        <taxon>Paraneoptera</taxon>
        <taxon>Hemiptera</taxon>
        <taxon>Sternorrhyncha</taxon>
        <taxon>Psylloidea</taxon>
        <taxon>Psyllidae</taxon>
        <taxon>Psyllinae</taxon>
        <taxon>Cacopsylla</taxon>
    </lineage>
</organism>
<dbReference type="EMBL" id="HBUF01094434">
    <property type="protein sequence ID" value="CAG6636485.1"/>
    <property type="molecule type" value="Transcribed_RNA"/>
</dbReference>
<reference evidence="1" key="1">
    <citation type="submission" date="2021-05" db="EMBL/GenBank/DDBJ databases">
        <authorList>
            <person name="Alioto T."/>
            <person name="Alioto T."/>
            <person name="Gomez Garrido J."/>
        </authorList>
    </citation>
    <scope>NUCLEOTIDE SEQUENCE</scope>
</reference>
<name>A0A8D8VWQ3_9HEMI</name>
<sequence length="108" mass="12085">MKFCEEVQNNMSDRLEPFTRKGNMMPCAPFPAGGVSTENTLTTFYRKKLHFSGVSGLRVSRSLGPRLTHPPPFLSSLCLCPFPLFPPLDNVTPLNHVTLVSLIYVVEF</sequence>
<dbReference type="AlphaFoldDB" id="A0A8D8VWQ3"/>
<evidence type="ECO:0000313" key="1">
    <source>
        <dbReference type="EMBL" id="CAG6636485.1"/>
    </source>
</evidence>
<accession>A0A8D8VWQ3</accession>